<sequence>MTSNLDPKDWAAFRSQAHNLLDRCITQIAEAQQHPWQSPPEDAAERYAIGRHQSEGNELSARIDEDVLPYHGGNTHPRFWGWVQGTGLASDLIAGMVGATINTNGGGRNHGANEMERAVIDWTRVKMGFPEGASGIMVAGTSQATVIALQCARLRAQGTVRSEGTQAGFTCYAADGVHNATRKAIELLGIGHNALRLIPSSDGQMGASALREQIRKDRANGLCPMAIVGTAGSVDLGGFDDLNALADIASEENVWLHVDGAFGAWTRIADAPWRSLSDGIERADSIALDFHKWMYVNYDCGLALIRDEAEHRAAFAARPAYLQGADQGLAGGDPWFCDYGIDLSRGNRALKVWCALEMFGEEAFSEAITRNCELARLMGQEVISRGMALLSPVTSNICVFSADPDQTPEAQSALNSKIALDLQLSGEAVFSTTDVNGITCLRAAIVNHRSTKEDVIAALDAVVQAKGSTG</sequence>
<evidence type="ECO:0000313" key="8">
    <source>
        <dbReference type="Proteomes" id="UP001528040"/>
    </source>
</evidence>
<dbReference type="Gene3D" id="3.90.1150.10">
    <property type="entry name" value="Aspartate Aminotransferase, domain 1"/>
    <property type="match status" value="1"/>
</dbReference>
<dbReference type="PANTHER" id="PTHR11999:SF70">
    <property type="entry name" value="MIP05841P"/>
    <property type="match status" value="1"/>
</dbReference>
<evidence type="ECO:0000256" key="1">
    <source>
        <dbReference type="ARBA" id="ARBA00001933"/>
    </source>
</evidence>
<dbReference type="RefSeq" id="WP_271053032.1">
    <property type="nucleotide sequence ID" value="NZ_JAQIIO010000002.1"/>
</dbReference>
<dbReference type="InterPro" id="IPR015424">
    <property type="entry name" value="PyrdxlP-dep_Trfase"/>
</dbReference>
<comment type="cofactor">
    <cofactor evidence="1 6">
        <name>pyridoxal 5'-phosphate</name>
        <dbReference type="ChEBI" id="CHEBI:597326"/>
    </cofactor>
</comment>
<proteinExistence type="inferred from homology"/>
<dbReference type="InterPro" id="IPR015422">
    <property type="entry name" value="PyrdxlP-dep_Trfase_small"/>
</dbReference>
<evidence type="ECO:0000256" key="5">
    <source>
        <dbReference type="ARBA" id="ARBA00023239"/>
    </source>
</evidence>
<dbReference type="SUPFAM" id="SSF53383">
    <property type="entry name" value="PLP-dependent transferases"/>
    <property type="match status" value="1"/>
</dbReference>
<evidence type="ECO:0000256" key="6">
    <source>
        <dbReference type="RuleBase" id="RU000382"/>
    </source>
</evidence>
<evidence type="ECO:0000256" key="2">
    <source>
        <dbReference type="ARBA" id="ARBA00009533"/>
    </source>
</evidence>
<protein>
    <submittedName>
        <fullName evidence="7">Pyridoxal-dependent decarboxylase</fullName>
    </submittedName>
</protein>
<keyword evidence="8" id="KW-1185">Reference proteome</keyword>
<comment type="caution">
    <text evidence="7">The sequence shown here is derived from an EMBL/GenBank/DDBJ whole genome shotgun (WGS) entry which is preliminary data.</text>
</comment>
<accession>A0ABT4VYP8</accession>
<name>A0ABT4VYP8_9RHOB</name>
<evidence type="ECO:0000256" key="3">
    <source>
        <dbReference type="ARBA" id="ARBA00022793"/>
    </source>
</evidence>
<dbReference type="Proteomes" id="UP001528040">
    <property type="component" value="Unassembled WGS sequence"/>
</dbReference>
<gene>
    <name evidence="7" type="ORF">O2N63_04470</name>
</gene>
<evidence type="ECO:0000313" key="7">
    <source>
        <dbReference type="EMBL" id="MDA5093336.1"/>
    </source>
</evidence>
<dbReference type="InterPro" id="IPR010977">
    <property type="entry name" value="Aromatic_deC"/>
</dbReference>
<evidence type="ECO:0000256" key="4">
    <source>
        <dbReference type="ARBA" id="ARBA00022898"/>
    </source>
</evidence>
<dbReference type="Gene3D" id="3.40.640.10">
    <property type="entry name" value="Type I PLP-dependent aspartate aminotransferase-like (Major domain)"/>
    <property type="match status" value="1"/>
</dbReference>
<dbReference type="InterPro" id="IPR002129">
    <property type="entry name" value="PyrdxlP-dep_de-COase"/>
</dbReference>
<keyword evidence="3" id="KW-0210">Decarboxylase</keyword>
<reference evidence="7 8" key="1">
    <citation type="submission" date="2023-01" db="EMBL/GenBank/DDBJ databases">
        <authorList>
            <person name="Yoon J.-W."/>
        </authorList>
    </citation>
    <scope>NUCLEOTIDE SEQUENCE [LARGE SCALE GENOMIC DNA]</scope>
    <source>
        <strain evidence="7 8">KMU-50</strain>
    </source>
</reference>
<dbReference type="Pfam" id="PF00282">
    <property type="entry name" value="Pyridoxal_deC"/>
    <property type="match status" value="1"/>
</dbReference>
<comment type="similarity">
    <text evidence="2 6">Belongs to the group II decarboxylase family.</text>
</comment>
<dbReference type="PANTHER" id="PTHR11999">
    <property type="entry name" value="GROUP II PYRIDOXAL-5-PHOSPHATE DECARBOXYLASE"/>
    <property type="match status" value="1"/>
</dbReference>
<dbReference type="InterPro" id="IPR015421">
    <property type="entry name" value="PyrdxlP-dep_Trfase_major"/>
</dbReference>
<keyword evidence="5 6" id="KW-0456">Lyase</keyword>
<organism evidence="7 8">
    <name type="scientific">Aliiroseovarius salicola</name>
    <dbReference type="NCBI Taxonomy" id="3009082"/>
    <lineage>
        <taxon>Bacteria</taxon>
        <taxon>Pseudomonadati</taxon>
        <taxon>Pseudomonadota</taxon>
        <taxon>Alphaproteobacteria</taxon>
        <taxon>Rhodobacterales</taxon>
        <taxon>Paracoccaceae</taxon>
        <taxon>Aliiroseovarius</taxon>
    </lineage>
</organism>
<dbReference type="EMBL" id="JAQIIO010000002">
    <property type="protein sequence ID" value="MDA5093336.1"/>
    <property type="molecule type" value="Genomic_DNA"/>
</dbReference>
<keyword evidence="4 6" id="KW-0663">Pyridoxal phosphate</keyword>